<feature type="region of interest" description="Disordered" evidence="1">
    <location>
        <begin position="65"/>
        <end position="92"/>
    </location>
</feature>
<dbReference type="KEGG" id="ctp:CTRG_04816"/>
<organism evidence="2 3">
    <name type="scientific">Candida tropicalis (strain ATCC MYA-3404 / T1)</name>
    <name type="common">Yeast</name>
    <dbReference type="NCBI Taxonomy" id="294747"/>
    <lineage>
        <taxon>Eukaryota</taxon>
        <taxon>Fungi</taxon>
        <taxon>Dikarya</taxon>
        <taxon>Ascomycota</taxon>
        <taxon>Saccharomycotina</taxon>
        <taxon>Pichiomycetes</taxon>
        <taxon>Debaryomycetaceae</taxon>
        <taxon>Candida/Lodderomyces clade</taxon>
        <taxon>Candida</taxon>
    </lineage>
</organism>
<feature type="region of interest" description="Disordered" evidence="1">
    <location>
        <begin position="200"/>
        <end position="220"/>
    </location>
</feature>
<name>C5MFH3_CANTT</name>
<dbReference type="HOGENOM" id="CLU_1245194_0_0_1"/>
<gene>
    <name evidence="2" type="ORF">CTRG_04816</name>
</gene>
<dbReference type="Proteomes" id="UP000002037">
    <property type="component" value="Unassembled WGS sequence"/>
</dbReference>
<feature type="region of interest" description="Disordered" evidence="1">
    <location>
        <begin position="117"/>
        <end position="144"/>
    </location>
</feature>
<dbReference type="VEuPathDB" id="FungiDB:CTRG_04816"/>
<feature type="compositionally biased region" description="Polar residues" evidence="1">
    <location>
        <begin position="79"/>
        <end position="92"/>
    </location>
</feature>
<sequence>MVTTSDLEKLNVINERTEKDVHYHGNFIPHSISWMLPPDRIDHHEQNSLVTKLRNKRLHYLFESQNNDDVSDNHENENDQVNDITDSTSFDYPTTQLKPHELTNKLEIELIESSFFGNKSDNHNQTESSIHFNRNTQGTSSSSVLQDDSFQSILTSNSILPHSRGIENSSIVDSIQLARDASSVPVTRLCSYSPIAKSNPRKHSLLNSPTTSLTRPNKKFKSRSQCDLVFPNMEFKKAG</sequence>
<feature type="compositionally biased region" description="Polar residues" evidence="1">
    <location>
        <begin position="205"/>
        <end position="215"/>
    </location>
</feature>
<protein>
    <submittedName>
        <fullName evidence="2">Uncharacterized protein</fullName>
    </submittedName>
</protein>
<keyword evidence="3" id="KW-1185">Reference proteome</keyword>
<evidence type="ECO:0000313" key="3">
    <source>
        <dbReference type="Proteomes" id="UP000002037"/>
    </source>
</evidence>
<dbReference type="GeneID" id="8296527"/>
<evidence type="ECO:0000256" key="1">
    <source>
        <dbReference type="SAM" id="MobiDB-lite"/>
    </source>
</evidence>
<dbReference type="EMBL" id="GG692400">
    <property type="protein sequence ID" value="EER32033.1"/>
    <property type="molecule type" value="Genomic_DNA"/>
</dbReference>
<proteinExistence type="predicted"/>
<dbReference type="OrthoDB" id="4024143at2759"/>
<accession>C5MFH3</accession>
<reference evidence="2 3" key="1">
    <citation type="journal article" date="2009" name="Nature">
        <title>Evolution of pathogenicity and sexual reproduction in eight Candida genomes.</title>
        <authorList>
            <person name="Butler G."/>
            <person name="Rasmussen M.D."/>
            <person name="Lin M.F."/>
            <person name="Santos M.A."/>
            <person name="Sakthikumar S."/>
            <person name="Munro C.A."/>
            <person name="Rheinbay E."/>
            <person name="Grabherr M."/>
            <person name="Forche A."/>
            <person name="Reedy J.L."/>
            <person name="Agrafioti I."/>
            <person name="Arnaud M.B."/>
            <person name="Bates S."/>
            <person name="Brown A.J."/>
            <person name="Brunke S."/>
            <person name="Costanzo M.C."/>
            <person name="Fitzpatrick D.A."/>
            <person name="de Groot P.W."/>
            <person name="Harris D."/>
            <person name="Hoyer L.L."/>
            <person name="Hube B."/>
            <person name="Klis F.M."/>
            <person name="Kodira C."/>
            <person name="Lennard N."/>
            <person name="Logue M.E."/>
            <person name="Martin R."/>
            <person name="Neiman A.M."/>
            <person name="Nikolaou E."/>
            <person name="Quail M.A."/>
            <person name="Quinn J."/>
            <person name="Santos M.C."/>
            <person name="Schmitzberger F.F."/>
            <person name="Sherlock G."/>
            <person name="Shah P."/>
            <person name="Silverstein K.A."/>
            <person name="Skrzypek M.S."/>
            <person name="Soll D."/>
            <person name="Staggs R."/>
            <person name="Stansfield I."/>
            <person name="Stumpf M.P."/>
            <person name="Sudbery P.E."/>
            <person name="Srikantha T."/>
            <person name="Zeng Q."/>
            <person name="Berman J."/>
            <person name="Berriman M."/>
            <person name="Heitman J."/>
            <person name="Gow N.A."/>
            <person name="Lorenz M.C."/>
            <person name="Birren B.W."/>
            <person name="Kellis M."/>
            <person name="Cuomo C.A."/>
        </authorList>
    </citation>
    <scope>NUCLEOTIDE SEQUENCE [LARGE SCALE GENOMIC DNA]</scope>
    <source>
        <strain evidence="3">ATCC MYA-3404 / T1</strain>
    </source>
</reference>
<dbReference type="RefSeq" id="XP_002550518.1">
    <property type="nucleotide sequence ID" value="XM_002550472.1"/>
</dbReference>
<evidence type="ECO:0000313" key="2">
    <source>
        <dbReference type="EMBL" id="EER32033.1"/>
    </source>
</evidence>
<dbReference type="AlphaFoldDB" id="C5MFH3"/>